<dbReference type="AlphaFoldDB" id="A0A5S9QJE4"/>
<sequence length="165" mass="18581">MKHWILTVGMVFFLSACDSSDDENNDPTEVSIVDSWVSEECLNKRRSVVVFWVDEKSIIVQTNQYQDAECTVLDKALISSTSEVYRYSVIGDGEMYISKIEVDVVEDFDSLDDLDVHDGSPELVYFDVTKERACFSNNVSFSNNTLTISTATNPEVGIGNCYVRD</sequence>
<organism evidence="1 2">
    <name type="scientific">BD1-7 clade bacterium</name>
    <dbReference type="NCBI Taxonomy" id="2029982"/>
    <lineage>
        <taxon>Bacteria</taxon>
        <taxon>Pseudomonadati</taxon>
        <taxon>Pseudomonadota</taxon>
        <taxon>Gammaproteobacteria</taxon>
        <taxon>Cellvibrionales</taxon>
        <taxon>Spongiibacteraceae</taxon>
        <taxon>BD1-7 clade</taxon>
    </lineage>
</organism>
<evidence type="ECO:0008006" key="3">
    <source>
        <dbReference type="Google" id="ProtNLM"/>
    </source>
</evidence>
<accession>A0A5S9QJE4</accession>
<dbReference type="PROSITE" id="PS51257">
    <property type="entry name" value="PROKAR_LIPOPROTEIN"/>
    <property type="match status" value="1"/>
</dbReference>
<dbReference type="Proteomes" id="UP000441399">
    <property type="component" value="Unassembled WGS sequence"/>
</dbReference>
<protein>
    <recommendedName>
        <fullName evidence="3">Lipoprotein</fullName>
    </recommendedName>
</protein>
<keyword evidence="2" id="KW-1185">Reference proteome</keyword>
<name>A0A5S9QJE4_9GAMM</name>
<evidence type="ECO:0000313" key="1">
    <source>
        <dbReference type="EMBL" id="CAA0118112.1"/>
    </source>
</evidence>
<gene>
    <name evidence="1" type="ORF">OPDIPICF_04826</name>
</gene>
<dbReference type="EMBL" id="CACSIO010000033">
    <property type="protein sequence ID" value="CAA0118112.1"/>
    <property type="molecule type" value="Genomic_DNA"/>
</dbReference>
<evidence type="ECO:0000313" key="2">
    <source>
        <dbReference type="Proteomes" id="UP000441399"/>
    </source>
</evidence>
<reference evidence="1 2" key="1">
    <citation type="submission" date="2019-11" db="EMBL/GenBank/DDBJ databases">
        <authorList>
            <person name="Holert J."/>
        </authorList>
    </citation>
    <scope>NUCLEOTIDE SEQUENCE [LARGE SCALE GENOMIC DNA]</scope>
    <source>
        <strain evidence="1">SB11_3</strain>
    </source>
</reference>
<proteinExistence type="predicted"/>